<dbReference type="PANTHER" id="PTHR46018">
    <property type="entry name" value="ZINC PHOSPHODIESTERASE ELAC PROTEIN 1"/>
    <property type="match status" value="1"/>
</dbReference>
<feature type="domain" description="Metallo-beta-lactamase" evidence="2">
    <location>
        <begin position="20"/>
        <end position="235"/>
    </location>
</feature>
<name>A0A1I2H7U6_9RHOB</name>
<evidence type="ECO:0000259" key="2">
    <source>
        <dbReference type="SMART" id="SM00849"/>
    </source>
</evidence>
<dbReference type="SUPFAM" id="SSF56281">
    <property type="entry name" value="Metallo-hydrolase/oxidoreductase"/>
    <property type="match status" value="1"/>
</dbReference>
<dbReference type="Gene3D" id="3.60.15.10">
    <property type="entry name" value="Ribonuclease Z/Hydroxyacylglutathione hydrolase-like"/>
    <property type="match status" value="1"/>
</dbReference>
<evidence type="ECO:0000313" key="4">
    <source>
        <dbReference type="Proteomes" id="UP000198977"/>
    </source>
</evidence>
<dbReference type="EMBL" id="FOMW01000038">
    <property type="protein sequence ID" value="SFF24711.1"/>
    <property type="molecule type" value="Genomic_DNA"/>
</dbReference>
<accession>A0A1I2H7U6</accession>
<evidence type="ECO:0000313" key="3">
    <source>
        <dbReference type="EMBL" id="SFF24711.1"/>
    </source>
</evidence>
<dbReference type="GO" id="GO:0042781">
    <property type="term" value="F:3'-tRNA processing endoribonuclease activity"/>
    <property type="evidence" value="ECO:0007669"/>
    <property type="project" value="TreeGrafter"/>
</dbReference>
<dbReference type="PANTHER" id="PTHR46018:SF2">
    <property type="entry name" value="ZINC PHOSPHODIESTERASE ELAC PROTEIN 1"/>
    <property type="match status" value="1"/>
</dbReference>
<gene>
    <name evidence="3" type="ORF">SAMN04488523_1382</name>
</gene>
<dbReference type="AlphaFoldDB" id="A0A1I2H7U6"/>
<reference evidence="3 4" key="1">
    <citation type="submission" date="2016-10" db="EMBL/GenBank/DDBJ databases">
        <authorList>
            <person name="de Groot N.N."/>
        </authorList>
    </citation>
    <scope>NUCLEOTIDE SEQUENCE [LARGE SCALE GENOMIC DNA]</scope>
    <source>
        <strain evidence="3 4">DSM 11443</strain>
    </source>
</reference>
<dbReference type="Proteomes" id="UP000198977">
    <property type="component" value="Unassembled WGS sequence"/>
</dbReference>
<dbReference type="InterPro" id="IPR036866">
    <property type="entry name" value="RibonucZ/Hydroxyglut_hydro"/>
</dbReference>
<organism evidence="3 4">
    <name type="scientific">Sulfitobacter brevis</name>
    <dbReference type="NCBI Taxonomy" id="74348"/>
    <lineage>
        <taxon>Bacteria</taxon>
        <taxon>Pseudomonadati</taxon>
        <taxon>Pseudomonadota</taxon>
        <taxon>Alphaproteobacteria</taxon>
        <taxon>Rhodobacterales</taxon>
        <taxon>Roseobacteraceae</taxon>
        <taxon>Sulfitobacter</taxon>
    </lineage>
</organism>
<keyword evidence="1" id="KW-0378">Hydrolase</keyword>
<sequence length="284" mass="31306">MTMKLTILGSGSPEAYIRRASTGYLLEIGTDKILFDCGGGVVDNLIRSNRLPKDITHLFFTHYHSDHMMDYARLVHAAWDEGGAPIKVFGPKPLAKINEGYFGPDGVLQNDLRARTEAVPSQQVWVARGGTLPRPWPMPEITEIEPGFSYQGNGWTLGSAEATHGQPILECLAFSVEHEGKKFVYSGDTGINDRVAALSQDADFLLHWCYRGSGEEVHPVLQAMSPDPKDVAQMAQGAGVKRLYLTHFRIHMDTDAGHAAARNDLATHFDGEADIVEDLQTYQI</sequence>
<proteinExistence type="predicted"/>
<dbReference type="CDD" id="cd07719">
    <property type="entry name" value="arylsulfatase_AtsA-like_MBL-fold"/>
    <property type="match status" value="1"/>
</dbReference>
<dbReference type="InterPro" id="IPR044094">
    <property type="entry name" value="AtsA-like_MBL-fold"/>
</dbReference>
<dbReference type="RefSeq" id="WP_093925575.1">
    <property type="nucleotide sequence ID" value="NZ_FOMW01000038.1"/>
</dbReference>
<dbReference type="InterPro" id="IPR001279">
    <property type="entry name" value="Metallo-B-lactamas"/>
</dbReference>
<dbReference type="SMART" id="SM00849">
    <property type="entry name" value="Lactamase_B"/>
    <property type="match status" value="1"/>
</dbReference>
<protein>
    <submittedName>
        <fullName evidence="3">Ribonuclease BN, tRNA processing enzyme</fullName>
    </submittedName>
</protein>
<dbReference type="Pfam" id="PF12706">
    <property type="entry name" value="Lactamase_B_2"/>
    <property type="match status" value="1"/>
</dbReference>
<dbReference type="OrthoDB" id="9773738at2"/>
<dbReference type="STRING" id="74348.SAMN04488523_1382"/>
<keyword evidence="4" id="KW-1185">Reference proteome</keyword>
<evidence type="ECO:0000256" key="1">
    <source>
        <dbReference type="ARBA" id="ARBA00022801"/>
    </source>
</evidence>